<evidence type="ECO:0000256" key="3">
    <source>
        <dbReference type="SAM" id="MobiDB-lite"/>
    </source>
</evidence>
<feature type="domain" description="RRM" evidence="4">
    <location>
        <begin position="81"/>
        <end position="155"/>
    </location>
</feature>
<dbReference type="GO" id="GO:0008143">
    <property type="term" value="F:poly(A) binding"/>
    <property type="evidence" value="ECO:0007669"/>
    <property type="project" value="TreeGrafter"/>
</dbReference>
<gene>
    <name evidence="5" type="primary">Pabp2-L3</name>
    <name evidence="5" type="ORF">Hamer_G022430</name>
</gene>
<proteinExistence type="predicted"/>
<dbReference type="GO" id="GO:0005634">
    <property type="term" value="C:nucleus"/>
    <property type="evidence" value="ECO:0007669"/>
    <property type="project" value="TreeGrafter"/>
</dbReference>
<accession>A0A8J5MQB0</accession>
<evidence type="ECO:0000313" key="6">
    <source>
        <dbReference type="Proteomes" id="UP000747542"/>
    </source>
</evidence>
<evidence type="ECO:0000256" key="2">
    <source>
        <dbReference type="PROSITE-ProRule" id="PRU00176"/>
    </source>
</evidence>
<dbReference type="InterPro" id="IPR035979">
    <property type="entry name" value="RBD_domain_sf"/>
</dbReference>
<dbReference type="PANTHER" id="PTHR23236">
    <property type="entry name" value="EUKARYOTIC TRANSLATION INITIATION FACTOR 4B/4H"/>
    <property type="match status" value="1"/>
</dbReference>
<dbReference type="AlphaFoldDB" id="A0A8J5MQB0"/>
<dbReference type="SMART" id="SM00360">
    <property type="entry name" value="RRM"/>
    <property type="match status" value="1"/>
</dbReference>
<dbReference type="InterPro" id="IPR000504">
    <property type="entry name" value="RRM_dom"/>
</dbReference>
<keyword evidence="6" id="KW-1185">Reference proteome</keyword>
<sequence length="182" mass="20545">MDHQDFTHEDLITAQDFGQSADIDFSSVKPELKKLLQEAHQVRRQVNKEVEKMKNLSQVCPRLTPTLPSSEEDGRSKVDAHCVYVGNIDGNITEEDLKEHFLLCGIMNTVNIVRKSKGKGFAYILFRDKFSVDLALTLNDCCCRGVKLKVEPKQTGASTGDRPPRCSSKNRRRNQPAGTRRL</sequence>
<feature type="region of interest" description="Disordered" evidence="3">
    <location>
        <begin position="153"/>
        <end position="182"/>
    </location>
</feature>
<dbReference type="Gene3D" id="3.30.70.330">
    <property type="match status" value="1"/>
</dbReference>
<evidence type="ECO:0000313" key="5">
    <source>
        <dbReference type="EMBL" id="KAG7159816.1"/>
    </source>
</evidence>
<feature type="compositionally biased region" description="Basic residues" evidence="3">
    <location>
        <begin position="168"/>
        <end position="182"/>
    </location>
</feature>
<organism evidence="5 6">
    <name type="scientific">Homarus americanus</name>
    <name type="common">American lobster</name>
    <dbReference type="NCBI Taxonomy" id="6706"/>
    <lineage>
        <taxon>Eukaryota</taxon>
        <taxon>Metazoa</taxon>
        <taxon>Ecdysozoa</taxon>
        <taxon>Arthropoda</taxon>
        <taxon>Crustacea</taxon>
        <taxon>Multicrustacea</taxon>
        <taxon>Malacostraca</taxon>
        <taxon>Eumalacostraca</taxon>
        <taxon>Eucarida</taxon>
        <taxon>Decapoda</taxon>
        <taxon>Pleocyemata</taxon>
        <taxon>Astacidea</taxon>
        <taxon>Nephropoidea</taxon>
        <taxon>Nephropidae</taxon>
        <taxon>Homarus</taxon>
    </lineage>
</organism>
<reference evidence="5" key="1">
    <citation type="journal article" date="2021" name="Sci. Adv.">
        <title>The American lobster genome reveals insights on longevity, neural, and immune adaptations.</title>
        <authorList>
            <person name="Polinski J.M."/>
            <person name="Zimin A.V."/>
            <person name="Clark K.F."/>
            <person name="Kohn A.B."/>
            <person name="Sadowski N."/>
            <person name="Timp W."/>
            <person name="Ptitsyn A."/>
            <person name="Khanna P."/>
            <person name="Romanova D.Y."/>
            <person name="Williams P."/>
            <person name="Greenwood S.J."/>
            <person name="Moroz L.L."/>
            <person name="Walt D.R."/>
            <person name="Bodnar A.G."/>
        </authorList>
    </citation>
    <scope>NUCLEOTIDE SEQUENCE</scope>
    <source>
        <strain evidence="5">GMGI-L3</strain>
    </source>
</reference>
<protein>
    <submittedName>
        <fullName evidence="5">Polyadenylate-binding protein 2-like 3</fullName>
    </submittedName>
</protein>
<dbReference type="PROSITE" id="PS50102">
    <property type="entry name" value="RRM"/>
    <property type="match status" value="1"/>
</dbReference>
<comment type="caution">
    <text evidence="5">The sequence shown here is derived from an EMBL/GenBank/DDBJ whole genome shotgun (WGS) entry which is preliminary data.</text>
</comment>
<dbReference type="Proteomes" id="UP000747542">
    <property type="component" value="Unassembled WGS sequence"/>
</dbReference>
<dbReference type="SUPFAM" id="SSF54928">
    <property type="entry name" value="RNA-binding domain, RBD"/>
    <property type="match status" value="1"/>
</dbReference>
<name>A0A8J5MQB0_HOMAM</name>
<evidence type="ECO:0000259" key="4">
    <source>
        <dbReference type="PROSITE" id="PS50102"/>
    </source>
</evidence>
<dbReference type="EMBL" id="JAHLQT010032177">
    <property type="protein sequence ID" value="KAG7159816.1"/>
    <property type="molecule type" value="Genomic_DNA"/>
</dbReference>
<evidence type="ECO:0000256" key="1">
    <source>
        <dbReference type="ARBA" id="ARBA00022884"/>
    </source>
</evidence>
<dbReference type="InterPro" id="IPR012677">
    <property type="entry name" value="Nucleotide-bd_a/b_plait_sf"/>
</dbReference>
<keyword evidence="1 2" id="KW-0694">RNA-binding</keyword>
<dbReference type="PANTHER" id="PTHR23236:SF12">
    <property type="entry name" value="EUKARYOTIC INITIATION FACTOR 4B-RELATED"/>
    <property type="match status" value="1"/>
</dbReference>
<dbReference type="Pfam" id="PF00076">
    <property type="entry name" value="RRM_1"/>
    <property type="match status" value="1"/>
</dbReference>